<dbReference type="EMBL" id="JBITGY010000004">
    <property type="protein sequence ID" value="MFI6498826.1"/>
    <property type="molecule type" value="Genomic_DNA"/>
</dbReference>
<feature type="domain" description="Histidine kinase/HSP90-like ATPase" evidence="6">
    <location>
        <begin position="481"/>
        <end position="569"/>
    </location>
</feature>
<dbReference type="InterPro" id="IPR003594">
    <property type="entry name" value="HATPase_dom"/>
</dbReference>
<dbReference type="PANTHER" id="PTHR24421">
    <property type="entry name" value="NITRATE/NITRITE SENSOR PROTEIN NARX-RELATED"/>
    <property type="match status" value="1"/>
</dbReference>
<dbReference type="InterPro" id="IPR050482">
    <property type="entry name" value="Sensor_HK_TwoCompSys"/>
</dbReference>
<evidence type="ECO:0000259" key="6">
    <source>
        <dbReference type="SMART" id="SM00387"/>
    </source>
</evidence>
<keyword evidence="5" id="KW-0472">Membrane</keyword>
<feature type="transmembrane region" description="Helical" evidence="5">
    <location>
        <begin position="195"/>
        <end position="217"/>
    </location>
</feature>
<evidence type="ECO:0000256" key="4">
    <source>
        <dbReference type="SAM" id="Coils"/>
    </source>
</evidence>
<evidence type="ECO:0000256" key="3">
    <source>
        <dbReference type="ARBA" id="ARBA00023012"/>
    </source>
</evidence>
<sequence>MRALAGALALLAGVSLVAGALMEGNAPGQWAFAALGLLTPFLGWLITLRRPDVKYGWLLLATAVCLGLGALGVGLSLRTDAGAAARILSSLFMAYYALQWVFLPMLFPDGRLPSRRWRPVAWIAGVTGVVYTASAVVMPLDLSAAPNPLALSGPSGLAALIANALAQLIMLILTVVALVGLVVRARRADPAERRAYLWIIGGSAVGLGGFVLVLVSLSGGSWGFAALAILAALGSLPAAIGVALVRYQLLDIRLGIRGSRLSLVFDMRPTVSELLSDLSPALQDAEPGEQLAGLARAVREGLDVRWAEVSLKGGGNFLAGAKDGAASVREGVAGGLGELTVGPKNQGRFSAEDRRLLHAFAVPVGLAIRSAALATRLVNAQEAERRRLERNLHDGVQQQLVALIAGLELARASGDAEMLPPLREQARQTLDDLRELATGIHPSVLTQGGLVEAVESRGARLPVPTTVLADPGLRAHRFPDEVEGALYFTVSEALANALKHAAAAKILVRLSRAGGRLQAEVADDGRGFDPPPGALGALADRLSALGGGLKVTSTIGEGTTVSAWVPAHE</sequence>
<feature type="transmembrane region" description="Helical" evidence="5">
    <location>
        <begin position="119"/>
        <end position="140"/>
    </location>
</feature>
<feature type="transmembrane region" description="Helical" evidence="5">
    <location>
        <begin position="55"/>
        <end position="77"/>
    </location>
</feature>
<feature type="coiled-coil region" evidence="4">
    <location>
        <begin position="371"/>
        <end position="398"/>
    </location>
</feature>
<dbReference type="InterPro" id="IPR036890">
    <property type="entry name" value="HATPase_C_sf"/>
</dbReference>
<dbReference type="Pfam" id="PF07730">
    <property type="entry name" value="HisKA_3"/>
    <property type="match status" value="1"/>
</dbReference>
<dbReference type="SUPFAM" id="SSF55874">
    <property type="entry name" value="ATPase domain of HSP90 chaperone/DNA topoisomerase II/histidine kinase"/>
    <property type="match status" value="1"/>
</dbReference>
<proteinExistence type="predicted"/>
<reference evidence="7 8" key="1">
    <citation type="submission" date="2024-10" db="EMBL/GenBank/DDBJ databases">
        <title>The Natural Products Discovery Center: Release of the First 8490 Sequenced Strains for Exploring Actinobacteria Biosynthetic Diversity.</title>
        <authorList>
            <person name="Kalkreuter E."/>
            <person name="Kautsar S.A."/>
            <person name="Yang D."/>
            <person name="Bader C.D."/>
            <person name="Teijaro C.N."/>
            <person name="Fluegel L."/>
            <person name="Davis C.M."/>
            <person name="Simpson J.R."/>
            <person name="Lauterbach L."/>
            <person name="Steele A.D."/>
            <person name="Gui C."/>
            <person name="Meng S."/>
            <person name="Li G."/>
            <person name="Viehrig K."/>
            <person name="Ye F."/>
            <person name="Su P."/>
            <person name="Kiefer A.F."/>
            <person name="Nichols A."/>
            <person name="Cepeda A.J."/>
            <person name="Yan W."/>
            <person name="Fan B."/>
            <person name="Jiang Y."/>
            <person name="Adhikari A."/>
            <person name="Zheng C.-J."/>
            <person name="Schuster L."/>
            <person name="Cowan T.M."/>
            <person name="Smanski M.J."/>
            <person name="Chevrette M.G."/>
            <person name="De Carvalho L.P.S."/>
            <person name="Shen B."/>
        </authorList>
    </citation>
    <scope>NUCLEOTIDE SEQUENCE [LARGE SCALE GENOMIC DNA]</scope>
    <source>
        <strain evidence="7 8">NPDC050545</strain>
    </source>
</reference>
<dbReference type="Proteomes" id="UP001612741">
    <property type="component" value="Unassembled WGS sequence"/>
</dbReference>
<keyword evidence="5" id="KW-0812">Transmembrane</keyword>
<dbReference type="RefSeq" id="WP_397082061.1">
    <property type="nucleotide sequence ID" value="NZ_JBITGY010000004.1"/>
</dbReference>
<dbReference type="SMART" id="SM00387">
    <property type="entry name" value="HATPase_c"/>
    <property type="match status" value="1"/>
</dbReference>
<feature type="transmembrane region" description="Helical" evidence="5">
    <location>
        <begin position="223"/>
        <end position="247"/>
    </location>
</feature>
<gene>
    <name evidence="7" type="ORF">ACIBG2_15665</name>
</gene>
<keyword evidence="8" id="KW-1185">Reference proteome</keyword>
<evidence type="ECO:0000256" key="1">
    <source>
        <dbReference type="ARBA" id="ARBA00022679"/>
    </source>
</evidence>
<dbReference type="Gene3D" id="3.30.565.10">
    <property type="entry name" value="Histidine kinase-like ATPase, C-terminal domain"/>
    <property type="match status" value="1"/>
</dbReference>
<feature type="transmembrane region" description="Helical" evidence="5">
    <location>
        <begin position="83"/>
        <end position="107"/>
    </location>
</feature>
<dbReference type="Pfam" id="PF02518">
    <property type="entry name" value="HATPase_c"/>
    <property type="match status" value="1"/>
</dbReference>
<name>A0ABW7YSE5_9ACTN</name>
<keyword evidence="2 7" id="KW-0418">Kinase</keyword>
<keyword evidence="4" id="KW-0175">Coiled coil</keyword>
<feature type="transmembrane region" description="Helical" evidence="5">
    <location>
        <begin position="160"/>
        <end position="183"/>
    </location>
</feature>
<comment type="caution">
    <text evidence="7">The sequence shown here is derived from an EMBL/GenBank/DDBJ whole genome shotgun (WGS) entry which is preliminary data.</text>
</comment>
<dbReference type="Gene3D" id="1.20.5.1930">
    <property type="match status" value="1"/>
</dbReference>
<evidence type="ECO:0000256" key="2">
    <source>
        <dbReference type="ARBA" id="ARBA00022777"/>
    </source>
</evidence>
<feature type="transmembrane region" description="Helical" evidence="5">
    <location>
        <begin position="29"/>
        <end position="48"/>
    </location>
</feature>
<evidence type="ECO:0000256" key="5">
    <source>
        <dbReference type="SAM" id="Phobius"/>
    </source>
</evidence>
<keyword evidence="1" id="KW-0808">Transferase</keyword>
<dbReference type="InterPro" id="IPR011712">
    <property type="entry name" value="Sig_transdc_His_kin_sub3_dim/P"/>
</dbReference>
<accession>A0ABW7YSE5</accession>
<dbReference type="GO" id="GO:0016301">
    <property type="term" value="F:kinase activity"/>
    <property type="evidence" value="ECO:0007669"/>
    <property type="project" value="UniProtKB-KW"/>
</dbReference>
<evidence type="ECO:0000313" key="8">
    <source>
        <dbReference type="Proteomes" id="UP001612741"/>
    </source>
</evidence>
<evidence type="ECO:0000313" key="7">
    <source>
        <dbReference type="EMBL" id="MFI6498826.1"/>
    </source>
</evidence>
<protein>
    <submittedName>
        <fullName evidence="7">Sensor histidine kinase</fullName>
    </submittedName>
</protein>
<keyword evidence="5" id="KW-1133">Transmembrane helix</keyword>
<keyword evidence="3" id="KW-0902">Two-component regulatory system</keyword>
<organism evidence="7 8">
    <name type="scientific">Nonomuraea typhae</name>
    <dbReference type="NCBI Taxonomy" id="2603600"/>
    <lineage>
        <taxon>Bacteria</taxon>
        <taxon>Bacillati</taxon>
        <taxon>Actinomycetota</taxon>
        <taxon>Actinomycetes</taxon>
        <taxon>Streptosporangiales</taxon>
        <taxon>Streptosporangiaceae</taxon>
        <taxon>Nonomuraea</taxon>
    </lineage>
</organism>